<dbReference type="EMBL" id="QFFJ01000002">
    <property type="protein sequence ID" value="RBL89365.1"/>
    <property type="molecule type" value="Genomic_DNA"/>
</dbReference>
<dbReference type="Proteomes" id="UP000253410">
    <property type="component" value="Unassembled WGS sequence"/>
</dbReference>
<keyword evidence="2" id="KW-1185">Reference proteome</keyword>
<sequence length="259" mass="30217">MPIIRMILLLLVFCCIGKVYGQTIQQAEFNKLGLIVKEERSVSRLTKRLDTLLKHYMPSRSQVVKNIHRPLDVGFYHIRYQVSYWPMNYFINMLVRNDSVFMLTAYSCEDLWRKASDYKDAPEPLRLYQYDSVGASTFLRLRNRIYGSKKTLNDLVNELSANTMYAMNCGFANQLTSRGKYIHALIEEENSFPEIARMLQHLLPEEQAYGVTAIDILLKRGVDIDDRNYLLYQHIRKRNTAVYNCFGCLAGLVEPLYNN</sequence>
<evidence type="ECO:0000313" key="1">
    <source>
        <dbReference type="EMBL" id="RBL89365.1"/>
    </source>
</evidence>
<gene>
    <name evidence="1" type="ORF">DF182_22860</name>
</gene>
<dbReference type="OrthoDB" id="1428619at2"/>
<name>A0A365XUU1_9BACT</name>
<organism evidence="1 2">
    <name type="scientific">Chitinophaga flava</name>
    <dbReference type="NCBI Taxonomy" id="2259036"/>
    <lineage>
        <taxon>Bacteria</taxon>
        <taxon>Pseudomonadati</taxon>
        <taxon>Bacteroidota</taxon>
        <taxon>Chitinophagia</taxon>
        <taxon>Chitinophagales</taxon>
        <taxon>Chitinophagaceae</taxon>
        <taxon>Chitinophaga</taxon>
    </lineage>
</organism>
<evidence type="ECO:0000313" key="2">
    <source>
        <dbReference type="Proteomes" id="UP000253410"/>
    </source>
</evidence>
<dbReference type="AlphaFoldDB" id="A0A365XUU1"/>
<accession>A0A365XUU1</accession>
<protein>
    <submittedName>
        <fullName evidence="1">Uncharacterized protein</fullName>
    </submittedName>
</protein>
<reference evidence="1 2" key="1">
    <citation type="submission" date="2018-05" db="EMBL/GenBank/DDBJ databases">
        <title>Chitinophaga sp. K3CV102501T nov., isolated from isolated from a monsoon evergreen broad-leaved forest soil.</title>
        <authorList>
            <person name="Lv Y."/>
        </authorList>
    </citation>
    <scope>NUCLEOTIDE SEQUENCE [LARGE SCALE GENOMIC DNA]</scope>
    <source>
        <strain evidence="1 2">GDMCC 1.1325</strain>
    </source>
</reference>
<comment type="caution">
    <text evidence="1">The sequence shown here is derived from an EMBL/GenBank/DDBJ whole genome shotgun (WGS) entry which is preliminary data.</text>
</comment>
<proteinExistence type="predicted"/>
<dbReference type="RefSeq" id="WP_113618109.1">
    <property type="nucleotide sequence ID" value="NZ_QFFJ01000002.1"/>
</dbReference>